<organism evidence="7">
    <name type="scientific">Thermocrinis ruber</name>
    <dbReference type="NCBI Taxonomy" id="75906"/>
    <lineage>
        <taxon>Bacteria</taxon>
        <taxon>Pseudomonadati</taxon>
        <taxon>Aquificota</taxon>
        <taxon>Aquificia</taxon>
        <taxon>Aquificales</taxon>
        <taxon>Aquificaceae</taxon>
        <taxon>Thermocrinis</taxon>
    </lineage>
</organism>
<protein>
    <recommendedName>
        <fullName evidence="6">NAD kinase</fullName>
        <ecNumber evidence="6">2.7.1.23</ecNumber>
    </recommendedName>
    <alternativeName>
        <fullName evidence="6">ATP-dependent NAD kinase</fullName>
    </alternativeName>
</protein>
<feature type="binding site" evidence="6">
    <location>
        <begin position="167"/>
        <end position="172"/>
    </location>
    <ligand>
        <name>NAD(+)</name>
        <dbReference type="ChEBI" id="CHEBI:57540"/>
    </ligand>
</feature>
<dbReference type="SUPFAM" id="SSF111331">
    <property type="entry name" value="NAD kinase/diacylglycerol kinase-like"/>
    <property type="match status" value="1"/>
</dbReference>
<dbReference type="Pfam" id="PF01513">
    <property type="entry name" value="NAD_kinase"/>
    <property type="match status" value="1"/>
</dbReference>
<dbReference type="GO" id="GO:0005524">
    <property type="term" value="F:ATP binding"/>
    <property type="evidence" value="ECO:0007669"/>
    <property type="project" value="UniProtKB-KW"/>
</dbReference>
<comment type="caution">
    <text evidence="6">Lacks conserved residue(s) required for the propagation of feature annotation.</text>
</comment>
<evidence type="ECO:0000256" key="4">
    <source>
        <dbReference type="ARBA" id="ARBA00023027"/>
    </source>
</evidence>
<evidence type="ECO:0000313" key="7">
    <source>
        <dbReference type="EMBL" id="HHO73948.1"/>
    </source>
</evidence>
<dbReference type="PANTHER" id="PTHR20275:SF0">
    <property type="entry name" value="NAD KINASE"/>
    <property type="match status" value="1"/>
</dbReference>
<dbReference type="Gene3D" id="2.60.200.30">
    <property type="entry name" value="Probable inorganic polyphosphate/atp-NAD kinase, domain 2"/>
    <property type="match status" value="1"/>
</dbReference>
<dbReference type="InterPro" id="IPR016064">
    <property type="entry name" value="NAD/diacylglycerol_kinase_sf"/>
</dbReference>
<dbReference type="GO" id="GO:0046872">
    <property type="term" value="F:metal ion binding"/>
    <property type="evidence" value="ECO:0007669"/>
    <property type="project" value="UniProtKB-UniRule"/>
</dbReference>
<evidence type="ECO:0000256" key="5">
    <source>
        <dbReference type="ARBA" id="ARBA00047925"/>
    </source>
</evidence>
<dbReference type="HAMAP" id="MF_00361">
    <property type="entry name" value="NAD_kinase"/>
    <property type="match status" value="1"/>
</dbReference>
<dbReference type="GO" id="GO:0051287">
    <property type="term" value="F:NAD binding"/>
    <property type="evidence" value="ECO:0007669"/>
    <property type="project" value="UniProtKB-ARBA"/>
</dbReference>
<evidence type="ECO:0000256" key="3">
    <source>
        <dbReference type="ARBA" id="ARBA00022857"/>
    </source>
</evidence>
<feature type="binding site" evidence="6">
    <location>
        <begin position="56"/>
        <end position="57"/>
    </location>
    <ligand>
        <name>NAD(+)</name>
        <dbReference type="ChEBI" id="CHEBI:57540"/>
    </ligand>
</feature>
<feature type="active site" description="Proton acceptor" evidence="6">
    <location>
        <position position="56"/>
    </location>
</feature>
<comment type="similarity">
    <text evidence="6">Belongs to the NAD kinase family.</text>
</comment>
<dbReference type="InterPro" id="IPR002504">
    <property type="entry name" value="NADK"/>
</dbReference>
<keyword evidence="2 6" id="KW-0418">Kinase</keyword>
<dbReference type="AlphaFoldDB" id="A0A7C5WYE8"/>
<dbReference type="GO" id="GO:0005737">
    <property type="term" value="C:cytoplasm"/>
    <property type="evidence" value="ECO:0007669"/>
    <property type="project" value="UniProtKB-SubCell"/>
</dbReference>
<dbReference type="EC" id="2.7.1.23" evidence="6"/>
<keyword evidence="4 6" id="KW-0520">NAD</keyword>
<comment type="caution">
    <text evidence="7">The sequence shown here is derived from an EMBL/GenBank/DDBJ whole genome shotgun (WGS) entry which is preliminary data.</text>
</comment>
<keyword evidence="6" id="KW-0547">Nucleotide-binding</keyword>
<proteinExistence type="inferred from homology"/>
<dbReference type="Pfam" id="PF20143">
    <property type="entry name" value="NAD_kinase_C"/>
    <property type="match status" value="1"/>
</dbReference>
<feature type="binding site" evidence="6">
    <location>
        <begin position="126"/>
        <end position="127"/>
    </location>
    <ligand>
        <name>NAD(+)</name>
        <dbReference type="ChEBI" id="CHEBI:57540"/>
    </ligand>
</feature>
<dbReference type="Gene3D" id="3.40.50.10330">
    <property type="entry name" value="Probable inorganic polyphosphate/atp-NAD kinase, domain 1"/>
    <property type="match status" value="1"/>
</dbReference>
<dbReference type="InterPro" id="IPR017438">
    <property type="entry name" value="ATP-NAD_kinase_N"/>
</dbReference>
<keyword evidence="3 6" id="KW-0521">NADP</keyword>
<comment type="catalytic activity">
    <reaction evidence="5 6">
        <text>NAD(+) + ATP = ADP + NADP(+) + H(+)</text>
        <dbReference type="Rhea" id="RHEA:18629"/>
        <dbReference type="ChEBI" id="CHEBI:15378"/>
        <dbReference type="ChEBI" id="CHEBI:30616"/>
        <dbReference type="ChEBI" id="CHEBI:57540"/>
        <dbReference type="ChEBI" id="CHEBI:58349"/>
        <dbReference type="ChEBI" id="CHEBI:456216"/>
        <dbReference type="EC" id="2.7.1.23"/>
    </reaction>
</comment>
<dbReference type="GO" id="GO:0003951">
    <property type="term" value="F:NAD+ kinase activity"/>
    <property type="evidence" value="ECO:0007669"/>
    <property type="project" value="UniProtKB-UniRule"/>
</dbReference>
<accession>A0A7C5WYE8</accession>
<evidence type="ECO:0000256" key="1">
    <source>
        <dbReference type="ARBA" id="ARBA00022679"/>
    </source>
</evidence>
<gene>
    <name evidence="6" type="primary">nadK</name>
    <name evidence="7" type="ORF">ENN04_04835</name>
</gene>
<comment type="function">
    <text evidence="6">Involved in the regulation of the intracellular balance of NAD and NADP, and is a key enzyme in the biosynthesis of NADP. Catalyzes specifically the phosphorylation on 2'-hydroxyl of the adenosine moiety of NAD to yield NADP.</text>
</comment>
<name>A0A7C5WYE8_9AQUI</name>
<keyword evidence="6" id="KW-0963">Cytoplasm</keyword>
<comment type="cofactor">
    <cofactor evidence="6">
        <name>a divalent metal cation</name>
        <dbReference type="ChEBI" id="CHEBI:60240"/>
    </cofactor>
</comment>
<comment type="subcellular location">
    <subcellularLocation>
        <location evidence="6">Cytoplasm</location>
    </subcellularLocation>
</comment>
<dbReference type="EMBL" id="DSAC01000058">
    <property type="protein sequence ID" value="HHO73948.1"/>
    <property type="molecule type" value="Genomic_DNA"/>
</dbReference>
<keyword evidence="6" id="KW-0067">ATP-binding</keyword>
<reference evidence="7" key="1">
    <citation type="journal article" date="2020" name="mSystems">
        <title>Genome- and Community-Level Interaction Insights into Carbon Utilization and Element Cycling Functions of Hydrothermarchaeota in Hydrothermal Sediment.</title>
        <authorList>
            <person name="Zhou Z."/>
            <person name="Liu Y."/>
            <person name="Xu W."/>
            <person name="Pan J."/>
            <person name="Luo Z.H."/>
            <person name="Li M."/>
        </authorList>
    </citation>
    <scope>NUCLEOTIDE SEQUENCE [LARGE SCALE GENOMIC DNA]</scope>
    <source>
        <strain evidence="7">SpSt-114</strain>
    </source>
</reference>
<dbReference type="GO" id="GO:0006741">
    <property type="term" value="P:NADP+ biosynthetic process"/>
    <property type="evidence" value="ECO:0007669"/>
    <property type="project" value="UniProtKB-UniRule"/>
</dbReference>
<dbReference type="InterPro" id="IPR017437">
    <property type="entry name" value="ATP-NAD_kinase_PpnK-typ_C"/>
</dbReference>
<evidence type="ECO:0000256" key="6">
    <source>
        <dbReference type="HAMAP-Rule" id="MF_00361"/>
    </source>
</evidence>
<evidence type="ECO:0000256" key="2">
    <source>
        <dbReference type="ARBA" id="ARBA00022777"/>
    </source>
</evidence>
<feature type="binding site" evidence="6">
    <location>
        <position position="156"/>
    </location>
    <ligand>
        <name>NAD(+)</name>
        <dbReference type="ChEBI" id="CHEBI:57540"/>
    </ligand>
</feature>
<sequence>MKVLLFVKNSPNAISTAEALEKFLENKKIQVEFFVNEPGKKPREGDYALTLVVGGDGTFLAGARFSAVRNIPIMGVNEGKFGFLTEIDRDEALEYVERALDGKLKPQKRMLICAFVDGKLVGHYLNDVVLSKLNLARMVEVEVFAQDEFMVRVYGDGVIISTPTGSTAYALSAGGPIIHPTMEALLFVPICPHTLSNRPMLVPPDFRIKLISNMPTFLTLDGQEGIEVSPRQEVWVEKSPFYCTLYTHPHRSFFYILREKLKWGR</sequence>
<dbReference type="PANTHER" id="PTHR20275">
    <property type="entry name" value="NAD KINASE"/>
    <property type="match status" value="1"/>
</dbReference>
<feature type="binding site" evidence="6">
    <location>
        <position position="137"/>
    </location>
    <ligand>
        <name>NAD(+)</name>
        <dbReference type="ChEBI" id="CHEBI:57540"/>
    </ligand>
</feature>
<feature type="binding site" evidence="6">
    <location>
        <position position="223"/>
    </location>
    <ligand>
        <name>NAD(+)</name>
        <dbReference type="ChEBI" id="CHEBI:57540"/>
    </ligand>
</feature>
<keyword evidence="1 6" id="KW-0808">Transferase</keyword>
<dbReference type="GO" id="GO:0019674">
    <property type="term" value="P:NAD+ metabolic process"/>
    <property type="evidence" value="ECO:0007669"/>
    <property type="project" value="InterPro"/>
</dbReference>